<dbReference type="Pfam" id="PF00076">
    <property type="entry name" value="RRM_1"/>
    <property type="match status" value="1"/>
</dbReference>
<feature type="compositionally biased region" description="Low complexity" evidence="3">
    <location>
        <begin position="327"/>
        <end position="344"/>
    </location>
</feature>
<feature type="compositionally biased region" description="Polar residues" evidence="3">
    <location>
        <begin position="438"/>
        <end position="462"/>
    </location>
</feature>
<dbReference type="SUPFAM" id="SSF54928">
    <property type="entry name" value="RNA-binding domain, RBD"/>
    <property type="match status" value="1"/>
</dbReference>
<feature type="region of interest" description="Disordered" evidence="3">
    <location>
        <begin position="478"/>
        <end position="498"/>
    </location>
</feature>
<evidence type="ECO:0000256" key="1">
    <source>
        <dbReference type="ARBA" id="ARBA00022884"/>
    </source>
</evidence>
<dbReference type="GO" id="GO:0003723">
    <property type="term" value="F:RNA binding"/>
    <property type="evidence" value="ECO:0007669"/>
    <property type="project" value="UniProtKB-UniRule"/>
</dbReference>
<dbReference type="AlphaFoldDB" id="A0A8H5GLX0"/>
<feature type="region of interest" description="Disordered" evidence="3">
    <location>
        <begin position="17"/>
        <end position="112"/>
    </location>
</feature>
<organism evidence="5 6">
    <name type="scientific">Tetrapyrgos nigripes</name>
    <dbReference type="NCBI Taxonomy" id="182062"/>
    <lineage>
        <taxon>Eukaryota</taxon>
        <taxon>Fungi</taxon>
        <taxon>Dikarya</taxon>
        <taxon>Basidiomycota</taxon>
        <taxon>Agaricomycotina</taxon>
        <taxon>Agaricomycetes</taxon>
        <taxon>Agaricomycetidae</taxon>
        <taxon>Agaricales</taxon>
        <taxon>Marasmiineae</taxon>
        <taxon>Marasmiaceae</taxon>
        <taxon>Tetrapyrgos</taxon>
    </lineage>
</organism>
<dbReference type="PANTHER" id="PTHR23236:SF11">
    <property type="entry name" value="EUKARYOTIC TRANSLATION INITIATION FACTOR 4H"/>
    <property type="match status" value="1"/>
</dbReference>
<feature type="compositionally biased region" description="Basic and acidic residues" evidence="3">
    <location>
        <begin position="201"/>
        <end position="229"/>
    </location>
</feature>
<reference evidence="5 6" key="1">
    <citation type="journal article" date="2020" name="ISME J.">
        <title>Uncovering the hidden diversity of litter-decomposition mechanisms in mushroom-forming fungi.</title>
        <authorList>
            <person name="Floudas D."/>
            <person name="Bentzer J."/>
            <person name="Ahren D."/>
            <person name="Johansson T."/>
            <person name="Persson P."/>
            <person name="Tunlid A."/>
        </authorList>
    </citation>
    <scope>NUCLEOTIDE SEQUENCE [LARGE SCALE GENOMIC DNA]</scope>
    <source>
        <strain evidence="5 6">CBS 291.85</strain>
    </source>
</reference>
<dbReference type="EMBL" id="JAACJM010000020">
    <property type="protein sequence ID" value="KAF5367154.1"/>
    <property type="molecule type" value="Genomic_DNA"/>
</dbReference>
<dbReference type="Gene3D" id="3.30.70.330">
    <property type="match status" value="1"/>
</dbReference>
<feature type="compositionally biased region" description="Basic and acidic residues" evidence="3">
    <location>
        <begin position="26"/>
        <end position="36"/>
    </location>
</feature>
<dbReference type="PROSITE" id="PS50102">
    <property type="entry name" value="RRM"/>
    <property type="match status" value="1"/>
</dbReference>
<accession>A0A8H5GLX0</accession>
<comment type="caution">
    <text evidence="5">The sequence shown here is derived from an EMBL/GenBank/DDBJ whole genome shotgun (WGS) entry which is preliminary data.</text>
</comment>
<evidence type="ECO:0000256" key="2">
    <source>
        <dbReference type="PROSITE-ProRule" id="PRU00176"/>
    </source>
</evidence>
<evidence type="ECO:0000313" key="5">
    <source>
        <dbReference type="EMBL" id="KAF5367154.1"/>
    </source>
</evidence>
<feature type="compositionally biased region" description="Basic and acidic residues" evidence="3">
    <location>
        <begin position="72"/>
        <end position="106"/>
    </location>
</feature>
<evidence type="ECO:0000313" key="6">
    <source>
        <dbReference type="Proteomes" id="UP000559256"/>
    </source>
</evidence>
<sequence>MVVGRISDIQLPIHDICKHKKLSSPQRREKQNDMPPKKQKAQKQSLGDFLANESLGSWADEMDSLPTAPAMRNDDDQGRSNDRYGRRDDFLSSRPDRAPLPPREEVPLPTQPPYTAFIGNLAFDLSEGELEDFFSSARTKSVKIIKDRDDKPKGFGYVEFEDVEGLKEALTKSGTALNGRTIRVSVAEAPKERAGFGPSGDDGKFENPWRREGPLPDAPSRDGSRRRFDSMNSVSEGNTDWRASLRPRPAGETDTPSGSVRRSRAGFGSDIPPGAADSQDSWTIGSKFKPSEDKSDSAPGSRFGSMRGRGDMPPPSTASVADEGDWRSASRPRPTTRGSTSPNSSTPPTPQTTRRKLELLPRSGAGSAVPSPLSSPKMGPSPSTSTRSNPFGAARPVDVTARENEVTQRVEKEREAQRDKISMSRTSSRTGTERPPISRQSTNPSAVPATPSSPKLPQTKVISPNLAANVRPSFSFANAAANKNNSQEKKLDEDKDEVNTAAENLAEVTI</sequence>
<proteinExistence type="predicted"/>
<name>A0A8H5GLX0_9AGAR</name>
<evidence type="ECO:0000259" key="4">
    <source>
        <dbReference type="PROSITE" id="PS50102"/>
    </source>
</evidence>
<dbReference type="InterPro" id="IPR035979">
    <property type="entry name" value="RBD_domain_sf"/>
</dbReference>
<feature type="region of interest" description="Disordered" evidence="3">
    <location>
        <begin position="185"/>
        <end position="464"/>
    </location>
</feature>
<keyword evidence="6" id="KW-1185">Reference proteome</keyword>
<gene>
    <name evidence="5" type="ORF">D9758_004064</name>
</gene>
<dbReference type="Proteomes" id="UP000559256">
    <property type="component" value="Unassembled WGS sequence"/>
</dbReference>
<feature type="domain" description="RRM" evidence="4">
    <location>
        <begin position="114"/>
        <end position="189"/>
    </location>
</feature>
<keyword evidence="1 2" id="KW-0694">RNA-binding</keyword>
<protein>
    <recommendedName>
        <fullName evidence="4">RRM domain-containing protein</fullName>
    </recommendedName>
</protein>
<dbReference type="OrthoDB" id="48651at2759"/>
<dbReference type="InterPro" id="IPR000504">
    <property type="entry name" value="RRM_dom"/>
</dbReference>
<dbReference type="SMART" id="SM00360">
    <property type="entry name" value="RRM"/>
    <property type="match status" value="1"/>
</dbReference>
<evidence type="ECO:0000256" key="3">
    <source>
        <dbReference type="SAM" id="MobiDB-lite"/>
    </source>
</evidence>
<dbReference type="PANTHER" id="PTHR23236">
    <property type="entry name" value="EUKARYOTIC TRANSLATION INITIATION FACTOR 4B/4H"/>
    <property type="match status" value="1"/>
</dbReference>
<dbReference type="InterPro" id="IPR012677">
    <property type="entry name" value="Nucleotide-bd_a/b_plait_sf"/>
</dbReference>
<feature type="compositionally biased region" description="Basic and acidic residues" evidence="3">
    <location>
        <begin position="400"/>
        <end position="422"/>
    </location>
</feature>